<feature type="domain" description="CFAP61 dimerisation" evidence="2">
    <location>
        <begin position="603"/>
        <end position="705"/>
    </location>
</feature>
<gene>
    <name evidence="3" type="ORF">BYL167_LOCUS10013</name>
</gene>
<evidence type="ECO:0000259" key="2">
    <source>
        <dbReference type="Pfam" id="PF23150"/>
    </source>
</evidence>
<organism evidence="3 4">
    <name type="scientific">Rotaria magnacalcarata</name>
    <dbReference type="NCBI Taxonomy" id="392030"/>
    <lineage>
        <taxon>Eukaryota</taxon>
        <taxon>Metazoa</taxon>
        <taxon>Spiralia</taxon>
        <taxon>Gnathifera</taxon>
        <taxon>Rotifera</taxon>
        <taxon>Eurotatoria</taxon>
        <taxon>Bdelloidea</taxon>
        <taxon>Philodinida</taxon>
        <taxon>Philodinidae</taxon>
        <taxon>Rotaria</taxon>
    </lineage>
</organism>
<dbReference type="InterPro" id="IPR036188">
    <property type="entry name" value="FAD/NAD-bd_sf"/>
</dbReference>
<dbReference type="EMBL" id="CAJOBH010002955">
    <property type="protein sequence ID" value="CAF3931138.1"/>
    <property type="molecule type" value="Genomic_DNA"/>
</dbReference>
<sequence length="789" mass="91826">MAAEDPTKYIKPKLISDAPKFFGREKAFAIQLFCISEVYEKRSYDFLQKAFDMFPDRDYCVITIPQMVPEFSLLQSFIRIPPRVNLPNIQELYLFHRAGLLRDISIEHASEKNLNAVKRLTEHFSARERILNDFLDAVQSQKRSDTGAFLDAYAINVANQTSALIIFSNEENIDYLRSQYNIEDFIYFDLHKRSDHIHLYHFIINPIFAYMTKLFIKEILRKVNKTCVYYPICPRYADDEMLKHHSPTYAIHYLLPVRPRRLIQYNLEKLKMNSPTDCVLGRLPSLAHSQFALAFSTTKIIMEPKITINARIVIVGASTVGLAVLEALIMCPYLRFNNLTLISPHGMPGEFPPSFTRNLFLPSNLEYETDELTRLSLRSYVNIIGAKLVSLNRPMKLAILDDETVVPYDHLLLCTGNQFQIIAPMQAIVINPLSRKPVPAKLDRILFQPPPPNVLTINDEFDAAMALKWLRMNHHTEHSILIYGATVESYCCVNALLANGIPSNSIQLILPPDHAQTNAFNDPTVLNTVRETLQKLNIQVHENYSMEEWHNRDVIDVNQPIDHVVFRTKDKKQSKDLNLKCTTLFCFLNKQVNYDAFIAINQRNIHYVQICQSGPTVKYENAKLIETYGTDFITNHENNYFRLHLDQTGIIRTIVCLHHNKIDIYNLSQLYGLHERLLNNLRQRYNEGLISDFFTYFQENWAVALYHDRFADVRIEVREILKKALMENQDSIFESLSSSIDRDLIFTDENKKNILQRFRTEGYKNEIEKTILEYINYNQYHLPMYARPT</sequence>
<dbReference type="PANTHER" id="PTHR21178:SF8">
    <property type="entry name" value="CILIA- AND FLAGELLA-ASSOCIATED PROTEIN 61"/>
    <property type="match status" value="1"/>
</dbReference>
<dbReference type="InterPro" id="IPR038884">
    <property type="entry name" value="CFAP61"/>
</dbReference>
<accession>A0A8S2LZN0</accession>
<evidence type="ECO:0000256" key="1">
    <source>
        <dbReference type="SAM" id="Phobius"/>
    </source>
</evidence>
<feature type="transmembrane region" description="Helical" evidence="1">
    <location>
        <begin position="197"/>
        <end position="216"/>
    </location>
</feature>
<proteinExistence type="predicted"/>
<keyword evidence="1" id="KW-1133">Transmembrane helix</keyword>
<dbReference type="Gene3D" id="3.50.50.60">
    <property type="entry name" value="FAD/NAD(P)-binding domain"/>
    <property type="match status" value="1"/>
</dbReference>
<keyword evidence="1" id="KW-0812">Transmembrane</keyword>
<evidence type="ECO:0000313" key="4">
    <source>
        <dbReference type="Proteomes" id="UP000681967"/>
    </source>
</evidence>
<dbReference type="PANTHER" id="PTHR21178">
    <property type="entry name" value="CILIA- AND FLAGELLA-ASSOCIATED PROTEIN 61"/>
    <property type="match status" value="1"/>
</dbReference>
<protein>
    <recommendedName>
        <fullName evidence="2">CFAP61 dimerisation domain-containing protein</fullName>
    </recommendedName>
</protein>
<dbReference type="InterPro" id="IPR056299">
    <property type="entry name" value="CFAP61_dimer"/>
</dbReference>
<evidence type="ECO:0000313" key="3">
    <source>
        <dbReference type="EMBL" id="CAF3931138.1"/>
    </source>
</evidence>
<comment type="caution">
    <text evidence="3">The sequence shown here is derived from an EMBL/GenBank/DDBJ whole genome shotgun (WGS) entry which is preliminary data.</text>
</comment>
<reference evidence="3" key="1">
    <citation type="submission" date="2021-02" db="EMBL/GenBank/DDBJ databases">
        <authorList>
            <person name="Nowell W R."/>
        </authorList>
    </citation>
    <scope>NUCLEOTIDE SEQUENCE</scope>
</reference>
<dbReference type="Pfam" id="PF23150">
    <property type="entry name" value="CFAP61_dimer"/>
    <property type="match status" value="1"/>
</dbReference>
<feature type="transmembrane region" description="Helical" evidence="1">
    <location>
        <begin position="312"/>
        <end position="335"/>
    </location>
</feature>
<keyword evidence="1" id="KW-0472">Membrane</keyword>
<dbReference type="Proteomes" id="UP000681967">
    <property type="component" value="Unassembled WGS sequence"/>
</dbReference>
<dbReference type="AlphaFoldDB" id="A0A8S2LZN0"/>
<name>A0A8S2LZN0_9BILA</name>